<reference evidence="10 11" key="1">
    <citation type="submission" date="2018-11" db="EMBL/GenBank/DDBJ databases">
        <authorList>
            <consortium name="Pathogen Informatics"/>
        </authorList>
    </citation>
    <scope>NUCLEOTIDE SEQUENCE [LARGE SCALE GENOMIC DNA]</scope>
</reference>
<organism evidence="10 11">
    <name type="scientific">Dibothriocephalus latus</name>
    <name type="common">Fish tapeworm</name>
    <name type="synonym">Diphyllobothrium latum</name>
    <dbReference type="NCBI Taxonomy" id="60516"/>
    <lineage>
        <taxon>Eukaryota</taxon>
        <taxon>Metazoa</taxon>
        <taxon>Spiralia</taxon>
        <taxon>Lophotrochozoa</taxon>
        <taxon>Platyhelminthes</taxon>
        <taxon>Cestoda</taxon>
        <taxon>Eucestoda</taxon>
        <taxon>Diphyllobothriidea</taxon>
        <taxon>Diphyllobothriidae</taxon>
        <taxon>Dibothriocephalus</taxon>
    </lineage>
</organism>
<keyword evidence="4" id="KW-0813">Transport</keyword>
<keyword evidence="5" id="KW-0964">Secreted</keyword>
<proteinExistence type="inferred from homology"/>
<name>A0A3P7MPL7_DIBLA</name>
<dbReference type="InterPro" id="IPR007945">
    <property type="entry name" value="Secretogranin_V"/>
</dbReference>
<keyword evidence="7" id="KW-1015">Disulfide bond</keyword>
<dbReference type="Proteomes" id="UP000281553">
    <property type="component" value="Unassembled WGS sequence"/>
</dbReference>
<dbReference type="OrthoDB" id="6284934at2759"/>
<keyword evidence="8" id="KW-0143">Chaperone</keyword>
<evidence type="ECO:0000256" key="4">
    <source>
        <dbReference type="ARBA" id="ARBA00022448"/>
    </source>
</evidence>
<dbReference type="Pfam" id="PF05281">
    <property type="entry name" value="Secretogranin_V"/>
    <property type="match status" value="1"/>
</dbReference>
<protein>
    <recommendedName>
        <fullName evidence="3">Neuroendocrine protein 7B2</fullName>
    </recommendedName>
</protein>
<dbReference type="PANTHER" id="PTHR12738:SF0">
    <property type="entry name" value="NEUROENDOCRINE PROTEIN 7B2"/>
    <property type="match status" value="1"/>
</dbReference>
<evidence type="ECO:0000256" key="3">
    <source>
        <dbReference type="ARBA" id="ARBA00019589"/>
    </source>
</evidence>
<evidence type="ECO:0000256" key="2">
    <source>
        <dbReference type="ARBA" id="ARBA00006348"/>
    </source>
</evidence>
<dbReference type="GO" id="GO:0030234">
    <property type="term" value="F:enzyme regulator activity"/>
    <property type="evidence" value="ECO:0007669"/>
    <property type="project" value="TreeGrafter"/>
</dbReference>
<evidence type="ECO:0000256" key="6">
    <source>
        <dbReference type="ARBA" id="ARBA00022729"/>
    </source>
</evidence>
<feature type="compositionally biased region" description="Acidic residues" evidence="9">
    <location>
        <begin position="7"/>
        <end position="19"/>
    </location>
</feature>
<keyword evidence="6" id="KW-0732">Signal</keyword>
<dbReference type="AlphaFoldDB" id="A0A3P7MPL7"/>
<dbReference type="GO" id="GO:0030141">
    <property type="term" value="C:secretory granule"/>
    <property type="evidence" value="ECO:0007669"/>
    <property type="project" value="InterPro"/>
</dbReference>
<comment type="similarity">
    <text evidence="2">Belongs to the 7B2 family.</text>
</comment>
<comment type="subcellular location">
    <subcellularLocation>
        <location evidence="1">Secreted</location>
    </subcellularLocation>
</comment>
<dbReference type="EMBL" id="UYRU01077827">
    <property type="protein sequence ID" value="VDN28560.1"/>
    <property type="molecule type" value="Genomic_DNA"/>
</dbReference>
<evidence type="ECO:0000256" key="1">
    <source>
        <dbReference type="ARBA" id="ARBA00004613"/>
    </source>
</evidence>
<dbReference type="GO" id="GO:0005576">
    <property type="term" value="C:extracellular region"/>
    <property type="evidence" value="ECO:0007669"/>
    <property type="project" value="UniProtKB-SubCell"/>
</dbReference>
<dbReference type="GO" id="GO:0046883">
    <property type="term" value="P:regulation of hormone secretion"/>
    <property type="evidence" value="ECO:0007669"/>
    <property type="project" value="TreeGrafter"/>
</dbReference>
<keyword evidence="11" id="KW-1185">Reference proteome</keyword>
<evidence type="ECO:0000256" key="8">
    <source>
        <dbReference type="ARBA" id="ARBA00023186"/>
    </source>
</evidence>
<dbReference type="PANTHER" id="PTHR12738">
    <property type="entry name" value="NEUROENDOCRINE PROTEIN 7B2"/>
    <property type="match status" value="1"/>
</dbReference>
<evidence type="ECO:0000313" key="11">
    <source>
        <dbReference type="Proteomes" id="UP000281553"/>
    </source>
</evidence>
<gene>
    <name evidence="10" type="ORF">DILT_LOCUS15200</name>
</gene>
<evidence type="ECO:0000256" key="9">
    <source>
        <dbReference type="SAM" id="MobiDB-lite"/>
    </source>
</evidence>
<sequence length="153" mass="17230">MSAHAQDEDDEEEEEEQEQEEGKEGEGEFGADRAGTTRLIDKPFPAYTSAMTRPPSSGVKLDQLPAYCDPPNPCPIGYDPDSLATPCDRNIPNTKEFNRAWILRKMHNGECPCDEEHMESYVSMTNEVHCDIYTFVVLEHMGTKRTNICIDGN</sequence>
<dbReference type="GO" id="GO:0007218">
    <property type="term" value="P:neuropeptide signaling pathway"/>
    <property type="evidence" value="ECO:0007669"/>
    <property type="project" value="InterPro"/>
</dbReference>
<accession>A0A3P7MPL7</accession>
<feature type="region of interest" description="Disordered" evidence="9">
    <location>
        <begin position="1"/>
        <end position="64"/>
    </location>
</feature>
<evidence type="ECO:0000256" key="5">
    <source>
        <dbReference type="ARBA" id="ARBA00022525"/>
    </source>
</evidence>
<evidence type="ECO:0000313" key="10">
    <source>
        <dbReference type="EMBL" id="VDN28560.1"/>
    </source>
</evidence>
<evidence type="ECO:0000256" key="7">
    <source>
        <dbReference type="ARBA" id="ARBA00023157"/>
    </source>
</evidence>